<comment type="caution">
    <text evidence="4">The sequence shown here is derived from an EMBL/GenBank/DDBJ whole genome shotgun (WGS) entry which is preliminary data.</text>
</comment>
<dbReference type="EMBL" id="JAIHOM010000074">
    <property type="protein sequence ID" value="MCW6037495.1"/>
    <property type="molecule type" value="Genomic_DNA"/>
</dbReference>
<evidence type="ECO:0000256" key="1">
    <source>
        <dbReference type="ARBA" id="ARBA00022679"/>
    </source>
</evidence>
<dbReference type="SUPFAM" id="SSF53756">
    <property type="entry name" value="UDP-Glycosyltransferase/glycogen phosphorylase"/>
    <property type="match status" value="1"/>
</dbReference>
<dbReference type="InterPro" id="IPR028098">
    <property type="entry name" value="Glyco_trans_4-like_N"/>
</dbReference>
<evidence type="ECO:0000313" key="5">
    <source>
        <dbReference type="Proteomes" id="UP001526426"/>
    </source>
</evidence>
<dbReference type="PANTHER" id="PTHR46401:SF2">
    <property type="entry name" value="GLYCOSYLTRANSFERASE WBBK-RELATED"/>
    <property type="match status" value="1"/>
</dbReference>
<feature type="domain" description="Glycosyltransferase subfamily 4-like N-terminal" evidence="3">
    <location>
        <begin position="21"/>
        <end position="173"/>
    </location>
</feature>
<organism evidence="4 5">
    <name type="scientific">Spirulina subsalsa FACHB-351</name>
    <dbReference type="NCBI Taxonomy" id="234711"/>
    <lineage>
        <taxon>Bacteria</taxon>
        <taxon>Bacillati</taxon>
        <taxon>Cyanobacteriota</taxon>
        <taxon>Cyanophyceae</taxon>
        <taxon>Spirulinales</taxon>
        <taxon>Spirulinaceae</taxon>
        <taxon>Spirulina</taxon>
    </lineage>
</organism>
<protein>
    <submittedName>
        <fullName evidence="4">Glycosyltransferase family 4 protein</fullName>
    </submittedName>
</protein>
<dbReference type="PANTHER" id="PTHR46401">
    <property type="entry name" value="GLYCOSYLTRANSFERASE WBBK-RELATED"/>
    <property type="match status" value="1"/>
</dbReference>
<dbReference type="Gene3D" id="3.40.50.2000">
    <property type="entry name" value="Glycogen Phosphorylase B"/>
    <property type="match status" value="2"/>
</dbReference>
<dbReference type="Pfam" id="PF00534">
    <property type="entry name" value="Glycos_transf_1"/>
    <property type="match status" value="1"/>
</dbReference>
<feature type="domain" description="Glycosyl transferase family 1" evidence="2">
    <location>
        <begin position="183"/>
        <end position="335"/>
    </location>
</feature>
<keyword evidence="5" id="KW-1185">Reference proteome</keyword>
<name>A0ABT3L959_9CYAN</name>
<dbReference type="InterPro" id="IPR001296">
    <property type="entry name" value="Glyco_trans_1"/>
</dbReference>
<evidence type="ECO:0000259" key="3">
    <source>
        <dbReference type="Pfam" id="PF13439"/>
    </source>
</evidence>
<sequence>MAPGEWFVLVNLSFLFSKPTGITTYALNIYPHLVSLDPTLLVADPIPGYRCYSIPGNLSPADGTKGHILRLLWTQFKLPQIYRELGSQLIFSPVPEAPVYTSCRFVVMVHDLIPLRFPSAKSRLSYYHRYCLPRVLEDAQHIICNSVATANDLTDFFGIAPQKISPIPLAYDHNHFRVLNLPRRHGRPYFLYVGRQDPYKNIQRLIEAFAHLPPREEVELWLAGPTDERYTPQWQDLARELGIRDRVKFMEYVPYEKLPILFNQAIALIFPSLCEGFGLPILEAMACGTPVITSNISALPEVAGEAALLVDPYNTQEIAGAMNAVLQDPNLRETLHQLGLLRASEFSWLKTGQQTVSVLERFI</sequence>
<reference evidence="4 5" key="1">
    <citation type="submission" date="2021-08" db="EMBL/GenBank/DDBJ databases">
        <title>Draft genome sequence of Spirulina subsalsa with high tolerance to salinity and hype-accumulation of phycocyanin.</title>
        <authorList>
            <person name="Pei H."/>
            <person name="Jiang L."/>
        </authorList>
    </citation>
    <scope>NUCLEOTIDE SEQUENCE [LARGE SCALE GENOMIC DNA]</scope>
    <source>
        <strain evidence="4 5">FACHB-351</strain>
    </source>
</reference>
<dbReference type="Proteomes" id="UP001526426">
    <property type="component" value="Unassembled WGS sequence"/>
</dbReference>
<proteinExistence type="predicted"/>
<evidence type="ECO:0000313" key="4">
    <source>
        <dbReference type="EMBL" id="MCW6037495.1"/>
    </source>
</evidence>
<keyword evidence="1" id="KW-0808">Transferase</keyword>
<accession>A0ABT3L959</accession>
<dbReference type="Pfam" id="PF13439">
    <property type="entry name" value="Glyco_transf_4"/>
    <property type="match status" value="1"/>
</dbReference>
<evidence type="ECO:0000259" key="2">
    <source>
        <dbReference type="Pfam" id="PF00534"/>
    </source>
</evidence>
<gene>
    <name evidence="4" type="ORF">K4A83_14605</name>
</gene>
<dbReference type="CDD" id="cd03809">
    <property type="entry name" value="GT4_MtfB-like"/>
    <property type="match status" value="1"/>
</dbReference>